<proteinExistence type="predicted"/>
<name>A0AA37T5W4_9GAMM</name>
<dbReference type="AlphaFoldDB" id="A0AA37T5W4"/>
<comment type="caution">
    <text evidence="2">The sequence shown here is derived from an EMBL/GenBank/DDBJ whole genome shotgun (WGS) entry which is preliminary data.</text>
</comment>
<dbReference type="Proteomes" id="UP001156870">
    <property type="component" value="Unassembled WGS sequence"/>
</dbReference>
<organism evidence="2 3">
    <name type="scientific">Marinibactrum halimedae</name>
    <dbReference type="NCBI Taxonomy" id="1444977"/>
    <lineage>
        <taxon>Bacteria</taxon>
        <taxon>Pseudomonadati</taxon>
        <taxon>Pseudomonadota</taxon>
        <taxon>Gammaproteobacteria</taxon>
        <taxon>Cellvibrionales</taxon>
        <taxon>Cellvibrionaceae</taxon>
        <taxon>Marinibactrum</taxon>
    </lineage>
</organism>
<reference evidence="2 3" key="1">
    <citation type="journal article" date="2014" name="Int. J. Syst. Evol. Microbiol.">
        <title>Complete genome sequence of Corynebacterium casei LMG S-19264T (=DSM 44701T), isolated from a smear-ripened cheese.</title>
        <authorList>
            <consortium name="US DOE Joint Genome Institute (JGI-PGF)"/>
            <person name="Walter F."/>
            <person name="Albersmeier A."/>
            <person name="Kalinowski J."/>
            <person name="Ruckert C."/>
        </authorList>
    </citation>
    <scope>NUCLEOTIDE SEQUENCE [LARGE SCALE GENOMIC DNA]</scope>
    <source>
        <strain evidence="2 3">NBRC 110095</strain>
    </source>
</reference>
<accession>A0AA37T5W4</accession>
<protein>
    <submittedName>
        <fullName evidence="2">Uncharacterized protein</fullName>
    </submittedName>
</protein>
<feature type="transmembrane region" description="Helical" evidence="1">
    <location>
        <begin position="96"/>
        <end position="120"/>
    </location>
</feature>
<keyword evidence="3" id="KW-1185">Reference proteome</keyword>
<keyword evidence="1" id="KW-1133">Transmembrane helix</keyword>
<evidence type="ECO:0000256" key="1">
    <source>
        <dbReference type="SAM" id="Phobius"/>
    </source>
</evidence>
<feature type="transmembrane region" description="Helical" evidence="1">
    <location>
        <begin position="12"/>
        <end position="33"/>
    </location>
</feature>
<gene>
    <name evidence="2" type="ORF">GCM10007877_18840</name>
</gene>
<feature type="transmembrane region" description="Helical" evidence="1">
    <location>
        <begin position="39"/>
        <end position="64"/>
    </location>
</feature>
<keyword evidence="1" id="KW-0812">Transmembrane</keyword>
<keyword evidence="1" id="KW-0472">Membrane</keyword>
<sequence>MKHEEKLKREDSLASWRLATLLTFNGFLITAITRLKPEAYAYIIKWVPAVGILVSLSVLAVSLLSANVKWKLHISWPKDEGDSPITEKFQSEKLYYIYNFLGPYILSPLVLSFFWLVFIFEHC</sequence>
<evidence type="ECO:0000313" key="3">
    <source>
        <dbReference type="Proteomes" id="UP001156870"/>
    </source>
</evidence>
<dbReference type="EMBL" id="BSPD01000039">
    <property type="protein sequence ID" value="GLS26169.1"/>
    <property type="molecule type" value="Genomic_DNA"/>
</dbReference>
<evidence type="ECO:0000313" key="2">
    <source>
        <dbReference type="EMBL" id="GLS26169.1"/>
    </source>
</evidence>
<dbReference type="RefSeq" id="WP_232593067.1">
    <property type="nucleotide sequence ID" value="NZ_BSPD01000039.1"/>
</dbReference>